<proteinExistence type="predicted"/>
<comment type="caution">
    <text evidence="4">The sequence shown here is derived from an EMBL/GenBank/DDBJ whole genome shotgun (WGS) entry which is preliminary data.</text>
</comment>
<evidence type="ECO:0000313" key="5">
    <source>
        <dbReference type="Proteomes" id="UP001596047"/>
    </source>
</evidence>
<keyword evidence="2" id="KW-0732">Signal</keyword>
<name>A0ABW0VQE9_9BACL</name>
<sequence length="786" mass="86505">MNKGNRHWLVTLCAAVALTAAMPGAAFADSAVPPGPSAGAGDLPAGSVKEGNPVDASVSKTKAEALARSYVSIPDDYKLQNVNLYNSMNGIDNIRNIWRLSFVKLVNGKQKGGIEVSIDADSGQLTSYQARVEEPNAKPSYPLKVNRDAARTVALSFIAKQSPGYKDQLRFDEDYGKDLKPPLNGQVVHSLRFDRLVGDIAYMDNYIDVDVDSEGRVLRYEINWNDKLVFTQTKPSLSLEEAAAKIQALAKPVLFYMTPYQMKAPRQPILGYSLAPITLDAVTGELAVSPNSASDQWETSPLADKPLGSKPQTGKALTREQAAQAIKDAFPIPQDAVQSDANYNEYKDDSSGVTSSSWNISWQLKDGNKEAGSIHASIDSDTGVIRSYSSYRFQENAADASAAKRITYEEAKTKAVELVKKQLPWLANQLFVRQPSEIEIERQNNGNNQYSIAINRIVDGARIDNDSIQVNIDAQTGDVREYWVNVSGVDYPAQTPPVISVKQAVDAWLNFYKLELTYVTETSFQINGEPVPAEKYKLMLASGELQGDAGDVDSKTKLVYRLVPKPMDESVLLDAQTRQWRSTETGDVTTLVKPKAMDVEGHWAQRELELMVAYKALDVADGKVRPNQIVTRGELIKMLVLAMNSGRPPIMYASDQAAADFADVSSSSAYYVYVQDAVQQNLIDIGDGSFNPEGKVNREEMAELIVRALGYNSLAEHDELFNTSFKDLKKVKQRGQAAIVVGLHIMSLTDGNFLPERQVTRAEASAAFFRFLTERAALKEAPLRND</sequence>
<keyword evidence="5" id="KW-1185">Reference proteome</keyword>
<feature type="domain" description="SLH" evidence="3">
    <location>
        <begin position="657"/>
        <end position="719"/>
    </location>
</feature>
<feature type="region of interest" description="Disordered" evidence="1">
    <location>
        <begin position="290"/>
        <end position="318"/>
    </location>
</feature>
<dbReference type="InterPro" id="IPR001119">
    <property type="entry name" value="SLH_dom"/>
</dbReference>
<dbReference type="Pfam" id="PF00395">
    <property type="entry name" value="SLH"/>
    <property type="match status" value="2"/>
</dbReference>
<feature type="compositionally biased region" description="Polar residues" evidence="1">
    <location>
        <begin position="290"/>
        <end position="299"/>
    </location>
</feature>
<feature type="signal peptide" evidence="2">
    <location>
        <begin position="1"/>
        <end position="28"/>
    </location>
</feature>
<accession>A0ABW0VQE9</accession>
<dbReference type="Proteomes" id="UP001596047">
    <property type="component" value="Unassembled WGS sequence"/>
</dbReference>
<feature type="domain" description="SLH" evidence="3">
    <location>
        <begin position="591"/>
        <end position="653"/>
    </location>
</feature>
<dbReference type="Pfam" id="PF16244">
    <property type="entry name" value="DUF4901"/>
    <property type="match status" value="2"/>
</dbReference>
<evidence type="ECO:0000256" key="2">
    <source>
        <dbReference type="SAM" id="SignalP"/>
    </source>
</evidence>
<evidence type="ECO:0000256" key="1">
    <source>
        <dbReference type="SAM" id="MobiDB-lite"/>
    </source>
</evidence>
<dbReference type="EMBL" id="JBHSOW010000007">
    <property type="protein sequence ID" value="MFC5647795.1"/>
    <property type="molecule type" value="Genomic_DNA"/>
</dbReference>
<gene>
    <name evidence="4" type="ORF">ACFPYJ_01430</name>
</gene>
<organism evidence="4 5">
    <name type="scientific">Paenibacillus solisilvae</name>
    <dbReference type="NCBI Taxonomy" id="2486751"/>
    <lineage>
        <taxon>Bacteria</taxon>
        <taxon>Bacillati</taxon>
        <taxon>Bacillota</taxon>
        <taxon>Bacilli</taxon>
        <taxon>Bacillales</taxon>
        <taxon>Paenibacillaceae</taxon>
        <taxon>Paenibacillus</taxon>
    </lineage>
</organism>
<dbReference type="InterPro" id="IPR032599">
    <property type="entry name" value="YcdB/YcdC_rep_domain"/>
</dbReference>
<evidence type="ECO:0000259" key="3">
    <source>
        <dbReference type="PROSITE" id="PS51272"/>
    </source>
</evidence>
<dbReference type="RefSeq" id="WP_379186251.1">
    <property type="nucleotide sequence ID" value="NZ_JBHSOW010000007.1"/>
</dbReference>
<reference evidence="5" key="1">
    <citation type="journal article" date="2019" name="Int. J. Syst. Evol. Microbiol.">
        <title>The Global Catalogue of Microorganisms (GCM) 10K type strain sequencing project: providing services to taxonomists for standard genome sequencing and annotation.</title>
        <authorList>
            <consortium name="The Broad Institute Genomics Platform"/>
            <consortium name="The Broad Institute Genome Sequencing Center for Infectious Disease"/>
            <person name="Wu L."/>
            <person name="Ma J."/>
        </authorList>
    </citation>
    <scope>NUCLEOTIDE SEQUENCE [LARGE SCALE GENOMIC DNA]</scope>
    <source>
        <strain evidence="5">CGMCC 1.3240</strain>
    </source>
</reference>
<dbReference type="PROSITE" id="PS51272">
    <property type="entry name" value="SLH"/>
    <property type="match status" value="2"/>
</dbReference>
<feature type="chain" id="PRO_5046085784" evidence="2">
    <location>
        <begin position="29"/>
        <end position="786"/>
    </location>
</feature>
<evidence type="ECO:0000313" key="4">
    <source>
        <dbReference type="EMBL" id="MFC5647795.1"/>
    </source>
</evidence>
<protein>
    <submittedName>
        <fullName evidence="4">S-layer homology domain-containing protein</fullName>
    </submittedName>
</protein>